<dbReference type="InterPro" id="IPR036291">
    <property type="entry name" value="NAD(P)-bd_dom_sf"/>
</dbReference>
<dbReference type="InterPro" id="IPR020904">
    <property type="entry name" value="Sc_DH/Rdtase_CS"/>
</dbReference>
<gene>
    <name evidence="4" type="ORF">PG996_015677</name>
</gene>
<comment type="similarity">
    <text evidence="1">Belongs to the short-chain dehydrogenases/reductases (SDR) family.</text>
</comment>
<evidence type="ECO:0000256" key="1">
    <source>
        <dbReference type="ARBA" id="ARBA00006484"/>
    </source>
</evidence>
<evidence type="ECO:0000256" key="3">
    <source>
        <dbReference type="ARBA" id="ARBA00023002"/>
    </source>
</evidence>
<dbReference type="PANTHER" id="PTHR44169">
    <property type="entry name" value="NADPH-DEPENDENT 1-ACYLDIHYDROXYACETONE PHOSPHATE REDUCTASE"/>
    <property type="match status" value="1"/>
</dbReference>
<dbReference type="Gene3D" id="3.40.50.720">
    <property type="entry name" value="NAD(P)-binding Rossmann-like Domain"/>
    <property type="match status" value="1"/>
</dbReference>
<name>A0ABR1TPM8_9PEZI</name>
<comment type="caution">
    <text evidence="4">The sequence shown here is derived from an EMBL/GenBank/DDBJ whole genome shotgun (WGS) entry which is preliminary data.</text>
</comment>
<sequence>MSGDWGSWQLRTSPWYRGTSTTRKTTTIVNHSSVVWNLAIAWGGIYSTSKAAAKQLSEVLRVELEPLGVRVVTAIIGAVDTPIFENSHPGPLKMPSTSYCEPIRPFISEIREGKKQPEGLTSADEIARQMPLFPLLQPAAQTSPSTIGATRVGRPAQLLCSSARFAAGVSLPLLNQK</sequence>
<organism evidence="4 5">
    <name type="scientific">Apiospora saccharicola</name>
    <dbReference type="NCBI Taxonomy" id="335842"/>
    <lineage>
        <taxon>Eukaryota</taxon>
        <taxon>Fungi</taxon>
        <taxon>Dikarya</taxon>
        <taxon>Ascomycota</taxon>
        <taxon>Pezizomycotina</taxon>
        <taxon>Sordariomycetes</taxon>
        <taxon>Xylariomycetidae</taxon>
        <taxon>Amphisphaeriales</taxon>
        <taxon>Apiosporaceae</taxon>
        <taxon>Apiospora</taxon>
    </lineage>
</organism>
<dbReference type="PANTHER" id="PTHR44169:SF6">
    <property type="entry name" value="NADPH-DEPENDENT 1-ACYLDIHYDROXYACETONE PHOSPHATE REDUCTASE"/>
    <property type="match status" value="1"/>
</dbReference>
<protein>
    <submittedName>
        <fullName evidence="4">NADPH-dependent 1-acyldihydroxyacetone phosphate</fullName>
    </submittedName>
</protein>
<dbReference type="EMBL" id="JAQQWM010000009">
    <property type="protein sequence ID" value="KAK8047613.1"/>
    <property type="molecule type" value="Genomic_DNA"/>
</dbReference>
<evidence type="ECO:0000313" key="5">
    <source>
        <dbReference type="Proteomes" id="UP001446871"/>
    </source>
</evidence>
<dbReference type="SUPFAM" id="SSF51735">
    <property type="entry name" value="NAD(P)-binding Rossmann-fold domains"/>
    <property type="match status" value="1"/>
</dbReference>
<dbReference type="Proteomes" id="UP001446871">
    <property type="component" value="Unassembled WGS sequence"/>
</dbReference>
<dbReference type="Pfam" id="PF00106">
    <property type="entry name" value="adh_short"/>
    <property type="match status" value="1"/>
</dbReference>
<reference evidence="4 5" key="1">
    <citation type="submission" date="2023-01" db="EMBL/GenBank/DDBJ databases">
        <title>Analysis of 21 Apiospora genomes using comparative genomics revels a genus with tremendous synthesis potential of carbohydrate active enzymes and secondary metabolites.</title>
        <authorList>
            <person name="Sorensen T."/>
        </authorList>
    </citation>
    <scope>NUCLEOTIDE SEQUENCE [LARGE SCALE GENOMIC DNA]</scope>
    <source>
        <strain evidence="4 5">CBS 83171</strain>
    </source>
</reference>
<keyword evidence="3" id="KW-0560">Oxidoreductase</keyword>
<keyword evidence="5" id="KW-1185">Reference proteome</keyword>
<evidence type="ECO:0000256" key="2">
    <source>
        <dbReference type="ARBA" id="ARBA00022857"/>
    </source>
</evidence>
<keyword evidence="2" id="KW-0521">NADP</keyword>
<proteinExistence type="inferred from homology"/>
<dbReference type="PROSITE" id="PS00061">
    <property type="entry name" value="ADH_SHORT"/>
    <property type="match status" value="1"/>
</dbReference>
<accession>A0ABR1TPM8</accession>
<dbReference type="InterPro" id="IPR002347">
    <property type="entry name" value="SDR_fam"/>
</dbReference>
<evidence type="ECO:0000313" key="4">
    <source>
        <dbReference type="EMBL" id="KAK8047613.1"/>
    </source>
</evidence>